<reference evidence="1 2" key="1">
    <citation type="submission" date="2020-08" db="EMBL/GenBank/DDBJ databases">
        <title>Genomic Encyclopedia of Type Strains, Phase IV (KMG-IV): sequencing the most valuable type-strain genomes for metagenomic binning, comparative biology and taxonomic classification.</title>
        <authorList>
            <person name="Goeker M."/>
        </authorList>
    </citation>
    <scope>NUCLEOTIDE SEQUENCE [LARGE SCALE GENOMIC DNA]</scope>
    <source>
        <strain evidence="1 2">DSM 105434</strain>
    </source>
</reference>
<name>A0ABR6MUY6_9DEIO</name>
<gene>
    <name evidence="1" type="ORF">HNQ10_002567</name>
</gene>
<protein>
    <submittedName>
        <fullName evidence="1">Uncharacterized protein</fullName>
    </submittedName>
</protein>
<dbReference type="EMBL" id="JACHFV010000008">
    <property type="protein sequence ID" value="MBB5295728.1"/>
    <property type="molecule type" value="Genomic_DNA"/>
</dbReference>
<evidence type="ECO:0000313" key="1">
    <source>
        <dbReference type="EMBL" id="MBB5295728.1"/>
    </source>
</evidence>
<sequence length="90" mass="9661">MSSLFVFTIIAPEGALHAHFQLEPGCCSSPGDVQVEWGEGRVPHAHTLTVAATRLPSQMEFCELAAYAATKNANVSPNPLSQLLNLLIPF</sequence>
<dbReference type="Proteomes" id="UP000536909">
    <property type="component" value="Unassembled WGS sequence"/>
</dbReference>
<keyword evidence="2" id="KW-1185">Reference proteome</keyword>
<organism evidence="1 2">
    <name type="scientific">Deinococcus metallilatus</name>
    <dbReference type="NCBI Taxonomy" id="1211322"/>
    <lineage>
        <taxon>Bacteria</taxon>
        <taxon>Thermotogati</taxon>
        <taxon>Deinococcota</taxon>
        <taxon>Deinococci</taxon>
        <taxon>Deinococcales</taxon>
        <taxon>Deinococcaceae</taxon>
        <taxon>Deinococcus</taxon>
    </lineage>
</organism>
<proteinExistence type="predicted"/>
<accession>A0ABR6MUY6</accession>
<evidence type="ECO:0000313" key="2">
    <source>
        <dbReference type="Proteomes" id="UP000536909"/>
    </source>
</evidence>
<comment type="caution">
    <text evidence="1">The sequence shown here is derived from an EMBL/GenBank/DDBJ whole genome shotgun (WGS) entry which is preliminary data.</text>
</comment>
<dbReference type="RefSeq" id="WP_146719888.1">
    <property type="nucleotide sequence ID" value="NZ_BSUI01000005.1"/>
</dbReference>